<proteinExistence type="predicted"/>
<evidence type="ECO:0000313" key="3">
    <source>
        <dbReference type="Proteomes" id="UP001589613"/>
    </source>
</evidence>
<organism evidence="2 3">
    <name type="scientific">Ornithinimicrobium kibberense</name>
    <dbReference type="NCBI Taxonomy" id="282060"/>
    <lineage>
        <taxon>Bacteria</taxon>
        <taxon>Bacillati</taxon>
        <taxon>Actinomycetota</taxon>
        <taxon>Actinomycetes</taxon>
        <taxon>Micrococcales</taxon>
        <taxon>Ornithinimicrobiaceae</taxon>
        <taxon>Ornithinimicrobium</taxon>
    </lineage>
</organism>
<comment type="caution">
    <text evidence="2">The sequence shown here is derived from an EMBL/GenBank/DDBJ whole genome shotgun (WGS) entry which is preliminary data.</text>
</comment>
<dbReference type="RefSeq" id="WP_141339180.1">
    <property type="nucleotide sequence ID" value="NZ_JBHMAX010000005.1"/>
</dbReference>
<feature type="signal peptide" evidence="1">
    <location>
        <begin position="1"/>
        <end position="23"/>
    </location>
</feature>
<accession>A0ABV5UZD8</accession>
<dbReference type="Proteomes" id="UP001589613">
    <property type="component" value="Unassembled WGS sequence"/>
</dbReference>
<name>A0ABV5UZD8_9MICO</name>
<keyword evidence="3" id="KW-1185">Reference proteome</keyword>
<reference evidence="2 3" key="1">
    <citation type="submission" date="2024-09" db="EMBL/GenBank/DDBJ databases">
        <authorList>
            <person name="Sun Q."/>
            <person name="Mori K."/>
        </authorList>
    </citation>
    <scope>NUCLEOTIDE SEQUENCE [LARGE SCALE GENOMIC DNA]</scope>
    <source>
        <strain evidence="2 3">JCM 12763</strain>
    </source>
</reference>
<keyword evidence="1" id="KW-0732">Signal</keyword>
<protein>
    <submittedName>
        <fullName evidence="2">Uncharacterized protein</fullName>
    </submittedName>
</protein>
<sequence length="141" mass="14402">MRRTLATGAAGLLLLVGAAPGSAAPPHGELMTVHCDDGSTHQIWTSGNGSFTPGHLVGSTGVLVPISFSMTITATPPGEEPVLVEEGKDLKGGGAVLGHNPRPQVTCSFTDTFTLDVEEEGFPPGTVVTFDGEVVAHLSGR</sequence>
<gene>
    <name evidence="2" type="ORF">ACFFN0_02560</name>
</gene>
<evidence type="ECO:0000256" key="1">
    <source>
        <dbReference type="SAM" id="SignalP"/>
    </source>
</evidence>
<dbReference type="EMBL" id="JBHMAX010000005">
    <property type="protein sequence ID" value="MFB9730921.1"/>
    <property type="molecule type" value="Genomic_DNA"/>
</dbReference>
<feature type="chain" id="PRO_5047459374" evidence="1">
    <location>
        <begin position="24"/>
        <end position="141"/>
    </location>
</feature>
<evidence type="ECO:0000313" key="2">
    <source>
        <dbReference type="EMBL" id="MFB9730921.1"/>
    </source>
</evidence>